<reference evidence="2" key="2">
    <citation type="submission" date="2025-09" db="UniProtKB">
        <authorList>
            <consortium name="Ensembl"/>
        </authorList>
    </citation>
    <scope>IDENTIFICATION</scope>
</reference>
<dbReference type="Ensembl" id="ENSSOCT00000010849.1">
    <property type="protein sequence ID" value="ENSSOCP00000010564.1"/>
    <property type="gene ID" value="ENSSOCG00000008062.1"/>
</dbReference>
<dbReference type="AlphaFoldDB" id="A0A8D0F5T6"/>
<organism evidence="2 3">
    <name type="scientific">Strix occidentalis caurina</name>
    <name type="common">northern spotted owl</name>
    <dbReference type="NCBI Taxonomy" id="311401"/>
    <lineage>
        <taxon>Eukaryota</taxon>
        <taxon>Metazoa</taxon>
        <taxon>Chordata</taxon>
        <taxon>Craniata</taxon>
        <taxon>Vertebrata</taxon>
        <taxon>Euteleostomi</taxon>
        <taxon>Archelosauria</taxon>
        <taxon>Archosauria</taxon>
        <taxon>Dinosauria</taxon>
        <taxon>Saurischia</taxon>
        <taxon>Theropoda</taxon>
        <taxon>Coelurosauria</taxon>
        <taxon>Aves</taxon>
        <taxon>Neognathae</taxon>
        <taxon>Neoaves</taxon>
        <taxon>Telluraves</taxon>
        <taxon>Strigiformes</taxon>
        <taxon>Strigidae</taxon>
        <taxon>Strix</taxon>
    </lineage>
</organism>
<dbReference type="Proteomes" id="UP000694551">
    <property type="component" value="Unplaced"/>
</dbReference>
<evidence type="ECO:0000256" key="1">
    <source>
        <dbReference type="SAM" id="MobiDB-lite"/>
    </source>
</evidence>
<evidence type="ECO:0000313" key="3">
    <source>
        <dbReference type="Proteomes" id="UP000694551"/>
    </source>
</evidence>
<protein>
    <submittedName>
        <fullName evidence="2">Uncharacterized protein</fullName>
    </submittedName>
</protein>
<feature type="compositionally biased region" description="Pro residues" evidence="1">
    <location>
        <begin position="71"/>
        <end position="89"/>
    </location>
</feature>
<feature type="compositionally biased region" description="Low complexity" evidence="1">
    <location>
        <begin position="48"/>
        <end position="61"/>
    </location>
</feature>
<feature type="region of interest" description="Disordered" evidence="1">
    <location>
        <begin position="48"/>
        <end position="155"/>
    </location>
</feature>
<name>A0A8D0F5T6_STROC</name>
<feature type="compositionally biased region" description="Low complexity" evidence="1">
    <location>
        <begin position="114"/>
        <end position="124"/>
    </location>
</feature>
<sequence>MYWAASEWLSCPWIIPSSLCGGARVSGCPSLPCHPVTLSPRPRLVPPLLGLSPCPHSPGSPARRRAVASRPGPPCCQPRAAAPPSPPPCSGDTPVTRCHSGDTPLSPPPPPPRGGSSPTVSPGTREGWWRGHGDTMGGDTRTPWEGTWGPQGRGH</sequence>
<proteinExistence type="predicted"/>
<keyword evidence="3" id="KW-1185">Reference proteome</keyword>
<reference evidence="2" key="1">
    <citation type="submission" date="2025-08" db="UniProtKB">
        <authorList>
            <consortium name="Ensembl"/>
        </authorList>
    </citation>
    <scope>IDENTIFICATION</scope>
</reference>
<accession>A0A8D0F5T6</accession>
<evidence type="ECO:0000313" key="2">
    <source>
        <dbReference type="Ensembl" id="ENSSOCP00000010564.1"/>
    </source>
</evidence>